<evidence type="ECO:0000313" key="1">
    <source>
        <dbReference type="EMBL" id="PLX61801.1"/>
    </source>
</evidence>
<protein>
    <submittedName>
        <fullName evidence="1">Uncharacterized protein</fullName>
    </submittedName>
</protein>
<comment type="caution">
    <text evidence="1">The sequence shown here is derived from an EMBL/GenBank/DDBJ whole genome shotgun (WGS) entry which is preliminary data.</text>
</comment>
<name>A0A2N6CX10_9GAMM</name>
<dbReference type="Proteomes" id="UP000235015">
    <property type="component" value="Unassembled WGS sequence"/>
</dbReference>
<dbReference type="EMBL" id="PKUN01000010">
    <property type="protein sequence ID" value="PLX61801.1"/>
    <property type="molecule type" value="Genomic_DNA"/>
</dbReference>
<proteinExistence type="predicted"/>
<dbReference type="AlphaFoldDB" id="A0A2N6CX10"/>
<accession>A0A2N6CX10</accession>
<dbReference type="RefSeq" id="WP_051301964.1">
    <property type="nucleotide sequence ID" value="NZ_CAXXYC010000003.1"/>
</dbReference>
<gene>
    <name evidence="1" type="ORF">C0630_09720</name>
</gene>
<evidence type="ECO:0000313" key="2">
    <source>
        <dbReference type="Proteomes" id="UP000235015"/>
    </source>
</evidence>
<sequence length="99" mass="10990">MNKAIPARLCRDMGLTLNDFIRSLPSAVAPLTYRVEGRVFSITHPNGSITIALGETGERRIASLSLPVTPVEFEFVGLDEAARSQFMRRFDQYFQRGGG</sequence>
<dbReference type="STRING" id="1111735.GCA_000428045_03713"/>
<organism evidence="1 2">
    <name type="scientific">Sedimenticola selenatireducens</name>
    <dbReference type="NCBI Taxonomy" id="191960"/>
    <lineage>
        <taxon>Bacteria</taxon>
        <taxon>Pseudomonadati</taxon>
        <taxon>Pseudomonadota</taxon>
        <taxon>Gammaproteobacteria</taxon>
        <taxon>Chromatiales</taxon>
        <taxon>Sedimenticolaceae</taxon>
        <taxon>Sedimenticola</taxon>
    </lineage>
</organism>
<reference evidence="1 2" key="1">
    <citation type="submission" date="2017-11" db="EMBL/GenBank/DDBJ databases">
        <title>Genome-resolved metagenomics identifies genetic mobility, metabolic interactions, and unexpected diversity in perchlorate-reducing communities.</title>
        <authorList>
            <person name="Barnum T.P."/>
            <person name="Figueroa I.A."/>
            <person name="Carlstrom C.I."/>
            <person name="Lucas L.N."/>
            <person name="Engelbrektson A.L."/>
            <person name="Coates J.D."/>
        </authorList>
    </citation>
    <scope>NUCLEOTIDE SEQUENCE [LARGE SCALE GENOMIC DNA]</scope>
    <source>
        <strain evidence="1">BM301</strain>
    </source>
</reference>